<dbReference type="EMBL" id="JBHFFA010000007">
    <property type="protein sequence ID" value="KAL2610882.1"/>
    <property type="molecule type" value="Genomic_DNA"/>
</dbReference>
<sequence>MPQTEQLWGPRRVLQGAAQLLPQLMDNSGSLAPRNAVNQMRSSWSPWQLFQGAAQQQYGTSQIAEFPKWEHAESLPFTSSLQTERLAGQGYTPSPMEAQPAAQWGLSAGNVHAPFPVDSHQSFLRPSVVQSGEGAPTLRLTAHDPLPTITPQNKSSVQGSVVQSGERSSLSKRLANTFVLNRGEAEQEFLSPTQRYAGTGNFDVRVNSVMVNHVQLEEKNWQIAQLTKSYESLLCKARAELERGLKHSEKMAAATRTILSVKDQIVASQEKTSRVLEEMAA</sequence>
<keyword evidence="3" id="KW-1185">Reference proteome</keyword>
<reference evidence="2 3" key="1">
    <citation type="submission" date="2024-09" db="EMBL/GenBank/DDBJ databases">
        <title>Chromosome-scale assembly of Riccia fluitans.</title>
        <authorList>
            <person name="Paukszto L."/>
            <person name="Sawicki J."/>
            <person name="Karawczyk K."/>
            <person name="Piernik-Szablinska J."/>
            <person name="Szczecinska M."/>
            <person name="Mazdziarz M."/>
        </authorList>
    </citation>
    <scope>NUCLEOTIDE SEQUENCE [LARGE SCALE GENOMIC DNA]</scope>
    <source>
        <strain evidence="2">Rf_01</strain>
        <tissue evidence="2">Aerial parts of the thallus</tissue>
    </source>
</reference>
<gene>
    <name evidence="2" type="ORF">R1flu_022574</name>
</gene>
<proteinExistence type="predicted"/>
<protein>
    <submittedName>
        <fullName evidence="2">Uncharacterized protein</fullName>
    </submittedName>
</protein>
<comment type="caution">
    <text evidence="2">The sequence shown here is derived from an EMBL/GenBank/DDBJ whole genome shotgun (WGS) entry which is preliminary data.</text>
</comment>
<feature type="compositionally biased region" description="Low complexity" evidence="1">
    <location>
        <begin position="155"/>
        <end position="165"/>
    </location>
</feature>
<organism evidence="2 3">
    <name type="scientific">Riccia fluitans</name>
    <dbReference type="NCBI Taxonomy" id="41844"/>
    <lineage>
        <taxon>Eukaryota</taxon>
        <taxon>Viridiplantae</taxon>
        <taxon>Streptophyta</taxon>
        <taxon>Embryophyta</taxon>
        <taxon>Marchantiophyta</taxon>
        <taxon>Marchantiopsida</taxon>
        <taxon>Marchantiidae</taxon>
        <taxon>Marchantiales</taxon>
        <taxon>Ricciaceae</taxon>
        <taxon>Riccia</taxon>
    </lineage>
</organism>
<feature type="region of interest" description="Disordered" evidence="1">
    <location>
        <begin position="145"/>
        <end position="165"/>
    </location>
</feature>
<dbReference type="Proteomes" id="UP001605036">
    <property type="component" value="Unassembled WGS sequence"/>
</dbReference>
<evidence type="ECO:0000313" key="2">
    <source>
        <dbReference type="EMBL" id="KAL2610882.1"/>
    </source>
</evidence>
<evidence type="ECO:0000256" key="1">
    <source>
        <dbReference type="SAM" id="MobiDB-lite"/>
    </source>
</evidence>
<evidence type="ECO:0000313" key="3">
    <source>
        <dbReference type="Proteomes" id="UP001605036"/>
    </source>
</evidence>
<dbReference type="AlphaFoldDB" id="A0ABD1XPK4"/>
<accession>A0ABD1XPK4</accession>
<name>A0ABD1XPK4_9MARC</name>